<keyword evidence="3 12" id="KW-0396">Initiation factor</keyword>
<dbReference type="InterPro" id="IPR023398">
    <property type="entry name" value="TIF_eIF4e-like"/>
</dbReference>
<keyword evidence="4" id="KW-0810">Translation regulation</keyword>
<dbReference type="GO" id="GO:0000340">
    <property type="term" value="F:RNA 7-methylguanosine cap binding"/>
    <property type="evidence" value="ECO:0007669"/>
    <property type="project" value="TreeGrafter"/>
</dbReference>
<feature type="region of interest" description="Disordered" evidence="13">
    <location>
        <begin position="1"/>
        <end position="51"/>
    </location>
</feature>
<evidence type="ECO:0000256" key="11">
    <source>
        <dbReference type="ARBA" id="ARBA00041713"/>
    </source>
</evidence>
<dbReference type="InterPro" id="IPR001040">
    <property type="entry name" value="TIF_eIF_4E"/>
</dbReference>
<dbReference type="OrthoDB" id="590761at2759"/>
<proteinExistence type="inferred from homology"/>
<dbReference type="GO" id="GO:0003743">
    <property type="term" value="F:translation initiation factor activity"/>
    <property type="evidence" value="ECO:0007669"/>
    <property type="project" value="UniProtKB-KW"/>
</dbReference>
<dbReference type="PANTHER" id="PTHR11960:SF8">
    <property type="entry name" value="EUKARYOTIC TRANSLATION INITIATION FACTOR 4E1-RELATED"/>
    <property type="match status" value="1"/>
</dbReference>
<evidence type="ECO:0000313" key="15">
    <source>
        <dbReference type="Proteomes" id="UP000027138"/>
    </source>
</evidence>
<dbReference type="AlphaFoldDB" id="A0A067JEI4"/>
<evidence type="ECO:0000313" key="14">
    <source>
        <dbReference type="EMBL" id="KDP21178.1"/>
    </source>
</evidence>
<dbReference type="SUPFAM" id="SSF55418">
    <property type="entry name" value="eIF4e-like"/>
    <property type="match status" value="1"/>
</dbReference>
<reference evidence="14 15" key="1">
    <citation type="journal article" date="2014" name="PLoS ONE">
        <title>Global Analysis of Gene Expression Profiles in Physic Nut (Jatropha curcas L.) Seedlings Exposed to Salt Stress.</title>
        <authorList>
            <person name="Zhang L."/>
            <person name="Zhang C."/>
            <person name="Wu P."/>
            <person name="Chen Y."/>
            <person name="Li M."/>
            <person name="Jiang H."/>
            <person name="Wu G."/>
        </authorList>
    </citation>
    <scope>NUCLEOTIDE SEQUENCE [LARGE SCALE GENOMIC DNA]</scope>
    <source>
        <strain evidence="15">cv. GZQX0401</strain>
        <tissue evidence="14">Young leaves</tissue>
    </source>
</reference>
<evidence type="ECO:0000256" key="4">
    <source>
        <dbReference type="ARBA" id="ARBA00022845"/>
    </source>
</evidence>
<evidence type="ECO:0000256" key="1">
    <source>
        <dbReference type="ARBA" id="ARBA00009860"/>
    </source>
</evidence>
<evidence type="ECO:0000256" key="9">
    <source>
        <dbReference type="ARBA" id="ARBA00032656"/>
    </source>
</evidence>
<sequence length="234" mass="26443">MVVEEAQKSSTTTTGETPIPNPIPKAEDDVNNDEPEEGEIVGDEDSSVEKSTAVTYQPHPLEHQWTFWFDNPSSKSKQATWGSSMRSVYTFATVEEFWSVYNNIHHPSKLAVGADFHCFKYKIEPKWEDPVCANGGKWTVTFGRGKSDTSWLYTLLAMIGEQFDHGDDICGAVVSVRARQDKIALWTKNASNEASQLSIGKQWKELLDYNDTIGFIFHEDAKKHDRAAKNRYTT</sequence>
<accession>A0A067JEI4</accession>
<evidence type="ECO:0000256" key="2">
    <source>
        <dbReference type="ARBA" id="ARBA00022490"/>
    </source>
</evidence>
<dbReference type="Gene3D" id="3.30.760.10">
    <property type="entry name" value="RNA Cap, Translation Initiation Factor Eif4e"/>
    <property type="match status" value="1"/>
</dbReference>
<comment type="similarity">
    <text evidence="1 12">Belongs to the eukaryotic initiation factor 4E family.</text>
</comment>
<evidence type="ECO:0000256" key="13">
    <source>
        <dbReference type="SAM" id="MobiDB-lite"/>
    </source>
</evidence>
<keyword evidence="5 12" id="KW-0694">RNA-binding</keyword>
<name>A0A067JEI4_JATCU</name>
<evidence type="ECO:0000256" key="10">
    <source>
        <dbReference type="ARBA" id="ARBA00041073"/>
    </source>
</evidence>
<evidence type="ECO:0000256" key="6">
    <source>
        <dbReference type="ARBA" id="ARBA00022917"/>
    </source>
</evidence>
<dbReference type="InterPro" id="IPR019770">
    <property type="entry name" value="TIF_eIF_4E_CS"/>
</dbReference>
<keyword evidence="2" id="KW-0963">Cytoplasm</keyword>
<keyword evidence="7" id="KW-1015">Disulfide bond</keyword>
<protein>
    <recommendedName>
        <fullName evidence="10">Eukaryotic translation initiation factor 4E-1</fullName>
    </recommendedName>
    <alternativeName>
        <fullName evidence="9">eIF-4F 25 kDa subunit</fullName>
    </alternativeName>
    <alternativeName>
        <fullName evidence="11">eIF-4F p26 subunit</fullName>
    </alternativeName>
    <alternativeName>
        <fullName evidence="8">mRNA cap-binding protein</fullName>
    </alternativeName>
</protein>
<gene>
    <name evidence="14" type="ORF">JCGZ_21649</name>
</gene>
<evidence type="ECO:0000256" key="5">
    <source>
        <dbReference type="ARBA" id="ARBA00022884"/>
    </source>
</evidence>
<dbReference type="FunFam" id="3.30.760.10:FF:000003">
    <property type="entry name" value="Eukaryotic translation initiation factor 4E"/>
    <property type="match status" value="1"/>
</dbReference>
<dbReference type="GO" id="GO:0016281">
    <property type="term" value="C:eukaryotic translation initiation factor 4F complex"/>
    <property type="evidence" value="ECO:0007669"/>
    <property type="project" value="TreeGrafter"/>
</dbReference>
<dbReference type="GO" id="GO:0006417">
    <property type="term" value="P:regulation of translation"/>
    <property type="evidence" value="ECO:0007669"/>
    <property type="project" value="UniProtKB-KW"/>
</dbReference>
<organism evidence="14 15">
    <name type="scientific">Jatropha curcas</name>
    <name type="common">Barbados nut</name>
    <dbReference type="NCBI Taxonomy" id="180498"/>
    <lineage>
        <taxon>Eukaryota</taxon>
        <taxon>Viridiplantae</taxon>
        <taxon>Streptophyta</taxon>
        <taxon>Embryophyta</taxon>
        <taxon>Tracheophyta</taxon>
        <taxon>Spermatophyta</taxon>
        <taxon>Magnoliopsida</taxon>
        <taxon>eudicotyledons</taxon>
        <taxon>Gunneridae</taxon>
        <taxon>Pentapetalae</taxon>
        <taxon>rosids</taxon>
        <taxon>fabids</taxon>
        <taxon>Malpighiales</taxon>
        <taxon>Euphorbiaceae</taxon>
        <taxon>Crotonoideae</taxon>
        <taxon>Jatropheae</taxon>
        <taxon>Jatropha</taxon>
    </lineage>
</organism>
<dbReference type="Proteomes" id="UP000027138">
    <property type="component" value="Unassembled WGS sequence"/>
</dbReference>
<dbReference type="PANTHER" id="PTHR11960">
    <property type="entry name" value="EUKARYOTIC TRANSLATION INITIATION FACTOR 4E RELATED"/>
    <property type="match status" value="1"/>
</dbReference>
<evidence type="ECO:0000256" key="3">
    <source>
        <dbReference type="ARBA" id="ARBA00022540"/>
    </source>
</evidence>
<dbReference type="STRING" id="180498.A0A067JEI4"/>
<dbReference type="GO" id="GO:0051607">
    <property type="term" value="P:defense response to virus"/>
    <property type="evidence" value="ECO:0007669"/>
    <property type="project" value="UniProtKB-ARBA"/>
</dbReference>
<keyword evidence="6 12" id="KW-0648">Protein biosynthesis</keyword>
<evidence type="ECO:0000256" key="8">
    <source>
        <dbReference type="ARBA" id="ARBA00030245"/>
    </source>
</evidence>
<dbReference type="Pfam" id="PF01652">
    <property type="entry name" value="IF4E"/>
    <property type="match status" value="1"/>
</dbReference>
<evidence type="ECO:0000256" key="12">
    <source>
        <dbReference type="RuleBase" id="RU004374"/>
    </source>
</evidence>
<feature type="compositionally biased region" description="Acidic residues" evidence="13">
    <location>
        <begin position="29"/>
        <end position="46"/>
    </location>
</feature>
<dbReference type="PROSITE" id="PS00813">
    <property type="entry name" value="IF4E"/>
    <property type="match status" value="1"/>
</dbReference>
<evidence type="ECO:0000256" key="7">
    <source>
        <dbReference type="ARBA" id="ARBA00023157"/>
    </source>
</evidence>
<dbReference type="EMBL" id="KK915662">
    <property type="protein sequence ID" value="KDP21178.1"/>
    <property type="molecule type" value="Genomic_DNA"/>
</dbReference>
<keyword evidence="15" id="KW-1185">Reference proteome</keyword>